<proteinExistence type="inferred from homology"/>
<comment type="subunit">
    <text evidence="6">Homotetramer. Forms an RuvA(8)-RuvB(12)-Holliday junction (HJ) complex. HJ DNA is sandwiched between 2 RuvA tetramers; dsDNA enters through RuvA and exits via RuvB. An RuvB hexamer assembles on each DNA strand where it exits the tetramer. Each RuvB hexamer is contacted by two RuvA subunits (via domain III) on 2 adjacent RuvB subunits; this complex drives branch migration. In the full resolvosome a probable DNA-RuvA(4)-RuvB(12)-RuvC(2) complex forms which resolves the HJ.</text>
</comment>
<dbReference type="InterPro" id="IPR010994">
    <property type="entry name" value="RuvA_2-like"/>
</dbReference>
<comment type="caution">
    <text evidence="6">Lacks conserved residue(s) required for the propagation of feature annotation.</text>
</comment>
<feature type="region of interest" description="Domain III" evidence="6">
    <location>
        <begin position="145"/>
        <end position="194"/>
    </location>
</feature>
<dbReference type="CDD" id="cd14332">
    <property type="entry name" value="UBA_RuvA_C"/>
    <property type="match status" value="1"/>
</dbReference>
<feature type="domain" description="Helix-hairpin-helix DNA-binding motif class 1" evidence="7">
    <location>
        <begin position="72"/>
        <end position="91"/>
    </location>
</feature>
<keyword evidence="8" id="KW-0067">ATP-binding</keyword>
<dbReference type="GO" id="GO:0005737">
    <property type="term" value="C:cytoplasm"/>
    <property type="evidence" value="ECO:0007669"/>
    <property type="project" value="UniProtKB-SubCell"/>
</dbReference>
<dbReference type="OrthoDB" id="5293449at2"/>
<dbReference type="SUPFAM" id="SSF47781">
    <property type="entry name" value="RuvA domain 2-like"/>
    <property type="match status" value="1"/>
</dbReference>
<dbReference type="InterPro" id="IPR011114">
    <property type="entry name" value="RuvA_C"/>
</dbReference>
<sequence>MYEYINGKIAGLTPANAIIEAGSIGYFLHISLNTYSAINGQQAVKLFLHQVVREDAHLLYGFAENSERELFRLLISVTGIGSSTALMMLSSLTPDEIKKAILEENVNLLKSIKGIGAKTAQRVIIDLKDKIGKQPASDQILITNQDNTIRDEALSALVMLGFARKSVEKELDKIFKSNPGITVEQTIKMALKSL</sequence>
<evidence type="ECO:0000256" key="5">
    <source>
        <dbReference type="ARBA" id="ARBA00023204"/>
    </source>
</evidence>
<comment type="domain">
    <text evidence="6">Has three domains with a flexible linker between the domains II and III and assumes an 'L' shape. Domain III is highly mobile and contacts RuvB.</text>
</comment>
<dbReference type="SUPFAM" id="SSF50249">
    <property type="entry name" value="Nucleic acid-binding proteins"/>
    <property type="match status" value="1"/>
</dbReference>
<dbReference type="GO" id="GO:0048476">
    <property type="term" value="C:Holliday junction resolvase complex"/>
    <property type="evidence" value="ECO:0007669"/>
    <property type="project" value="UniProtKB-UniRule"/>
</dbReference>
<comment type="function">
    <text evidence="6">The RuvA-RuvB-RuvC complex processes Holliday junction (HJ) DNA during genetic recombination and DNA repair, while the RuvA-RuvB complex plays an important role in the rescue of blocked DNA replication forks via replication fork reversal (RFR). RuvA specifically binds to HJ cruciform DNA, conferring on it an open structure. The RuvB hexamer acts as an ATP-dependent pump, pulling dsDNA into and through the RuvAB complex. HJ branch migration allows RuvC to scan DNA until it finds its consensus sequence, where it cleaves and resolves the cruciform DNA.</text>
</comment>
<evidence type="ECO:0000259" key="7">
    <source>
        <dbReference type="SMART" id="SM00278"/>
    </source>
</evidence>
<keyword evidence="5 6" id="KW-0234">DNA repair</keyword>
<dbReference type="GO" id="GO:0009379">
    <property type="term" value="C:Holliday junction helicase complex"/>
    <property type="evidence" value="ECO:0007669"/>
    <property type="project" value="InterPro"/>
</dbReference>
<keyword evidence="8" id="KW-0378">Hydrolase</keyword>
<evidence type="ECO:0000256" key="1">
    <source>
        <dbReference type="ARBA" id="ARBA00022490"/>
    </source>
</evidence>
<dbReference type="InterPro" id="IPR000085">
    <property type="entry name" value="RuvA"/>
</dbReference>
<comment type="similarity">
    <text evidence="6">Belongs to the RuvA family.</text>
</comment>
<evidence type="ECO:0000256" key="2">
    <source>
        <dbReference type="ARBA" id="ARBA00022763"/>
    </source>
</evidence>
<protein>
    <recommendedName>
        <fullName evidence="6">Holliday junction branch migration complex subunit RuvA</fullName>
    </recommendedName>
</protein>
<dbReference type="InterPro" id="IPR012340">
    <property type="entry name" value="NA-bd_OB-fold"/>
</dbReference>
<dbReference type="GO" id="GO:0000400">
    <property type="term" value="F:four-way junction DNA binding"/>
    <property type="evidence" value="ECO:0007669"/>
    <property type="project" value="UniProtKB-UniRule"/>
</dbReference>
<dbReference type="GO" id="GO:0006310">
    <property type="term" value="P:DNA recombination"/>
    <property type="evidence" value="ECO:0007669"/>
    <property type="project" value="UniProtKB-UniRule"/>
</dbReference>
<dbReference type="GO" id="GO:0009378">
    <property type="term" value="F:four-way junction helicase activity"/>
    <property type="evidence" value="ECO:0007669"/>
    <property type="project" value="InterPro"/>
</dbReference>
<keyword evidence="2 6" id="KW-0227">DNA damage</keyword>
<feature type="domain" description="Helix-hairpin-helix DNA-binding motif class 1" evidence="7">
    <location>
        <begin position="107"/>
        <end position="126"/>
    </location>
</feature>
<accession>A0A2T5C124</accession>
<dbReference type="GO" id="GO:0005524">
    <property type="term" value="F:ATP binding"/>
    <property type="evidence" value="ECO:0007669"/>
    <property type="project" value="InterPro"/>
</dbReference>
<comment type="subcellular location">
    <subcellularLocation>
        <location evidence="6">Cytoplasm</location>
    </subcellularLocation>
</comment>
<dbReference type="InterPro" id="IPR013849">
    <property type="entry name" value="DNA_helicase_Holl-junc_RuvA_I"/>
</dbReference>
<evidence type="ECO:0000313" key="9">
    <source>
        <dbReference type="Proteomes" id="UP000243525"/>
    </source>
</evidence>
<dbReference type="GO" id="GO:0006281">
    <property type="term" value="P:DNA repair"/>
    <property type="evidence" value="ECO:0007669"/>
    <property type="project" value="UniProtKB-UniRule"/>
</dbReference>
<gene>
    <name evidence="6" type="primary">ruvA</name>
    <name evidence="8" type="ORF">C8N47_10945</name>
</gene>
<reference evidence="8 9" key="1">
    <citation type="submission" date="2018-04" db="EMBL/GenBank/DDBJ databases">
        <title>Genomic Encyclopedia of Archaeal and Bacterial Type Strains, Phase II (KMG-II): from individual species to whole genera.</title>
        <authorList>
            <person name="Goeker M."/>
        </authorList>
    </citation>
    <scope>NUCLEOTIDE SEQUENCE [LARGE SCALE GENOMIC DNA]</scope>
    <source>
        <strain evidence="8 9">DSM 28823</strain>
    </source>
</reference>
<dbReference type="Pfam" id="PF14520">
    <property type="entry name" value="HHH_5"/>
    <property type="match status" value="1"/>
</dbReference>
<name>A0A2T5C124_9BACT</name>
<evidence type="ECO:0000256" key="6">
    <source>
        <dbReference type="HAMAP-Rule" id="MF_00031"/>
    </source>
</evidence>
<dbReference type="NCBIfam" id="TIGR00084">
    <property type="entry name" value="ruvA"/>
    <property type="match status" value="1"/>
</dbReference>
<keyword evidence="3 6" id="KW-0238">DNA-binding</keyword>
<dbReference type="Pfam" id="PF07499">
    <property type="entry name" value="RuvA_C"/>
    <property type="match status" value="1"/>
</dbReference>
<dbReference type="Gene3D" id="1.10.8.10">
    <property type="entry name" value="DNA helicase RuvA subunit, C-terminal domain"/>
    <property type="match status" value="1"/>
</dbReference>
<dbReference type="SMART" id="SM00278">
    <property type="entry name" value="HhH1"/>
    <property type="match status" value="2"/>
</dbReference>
<dbReference type="EMBL" id="QAAD01000009">
    <property type="protein sequence ID" value="PTN08311.1"/>
    <property type="molecule type" value="Genomic_DNA"/>
</dbReference>
<organism evidence="8 9">
    <name type="scientific">Mangrovibacterium marinum</name>
    <dbReference type="NCBI Taxonomy" id="1639118"/>
    <lineage>
        <taxon>Bacteria</taxon>
        <taxon>Pseudomonadati</taxon>
        <taxon>Bacteroidota</taxon>
        <taxon>Bacteroidia</taxon>
        <taxon>Marinilabiliales</taxon>
        <taxon>Prolixibacteraceae</taxon>
        <taxon>Mangrovibacterium</taxon>
    </lineage>
</organism>
<dbReference type="SUPFAM" id="SSF46929">
    <property type="entry name" value="DNA helicase RuvA subunit, C-terminal domain"/>
    <property type="match status" value="1"/>
</dbReference>
<dbReference type="Gene3D" id="1.10.150.20">
    <property type="entry name" value="5' to 3' exonuclease, C-terminal subdomain"/>
    <property type="match status" value="1"/>
</dbReference>
<dbReference type="InterPro" id="IPR036267">
    <property type="entry name" value="RuvA_C_sf"/>
</dbReference>
<dbReference type="RefSeq" id="WP_107822456.1">
    <property type="nucleotide sequence ID" value="NZ_OY782574.1"/>
</dbReference>
<dbReference type="Gene3D" id="2.40.50.140">
    <property type="entry name" value="Nucleic acid-binding proteins"/>
    <property type="match status" value="1"/>
</dbReference>
<keyword evidence="8" id="KW-0547">Nucleotide-binding</keyword>
<keyword evidence="8" id="KW-0347">Helicase</keyword>
<keyword evidence="1 6" id="KW-0963">Cytoplasm</keyword>
<dbReference type="Pfam" id="PF01330">
    <property type="entry name" value="RuvA_N"/>
    <property type="match status" value="1"/>
</dbReference>
<evidence type="ECO:0000313" key="8">
    <source>
        <dbReference type="EMBL" id="PTN08311.1"/>
    </source>
</evidence>
<evidence type="ECO:0000256" key="3">
    <source>
        <dbReference type="ARBA" id="ARBA00023125"/>
    </source>
</evidence>
<keyword evidence="9" id="KW-1185">Reference proteome</keyword>
<dbReference type="HAMAP" id="MF_00031">
    <property type="entry name" value="DNA_HJ_migration_RuvA"/>
    <property type="match status" value="1"/>
</dbReference>
<comment type="caution">
    <text evidence="8">The sequence shown here is derived from an EMBL/GenBank/DDBJ whole genome shotgun (WGS) entry which is preliminary data.</text>
</comment>
<dbReference type="InterPro" id="IPR003583">
    <property type="entry name" value="Hlx-hairpin-Hlx_DNA-bd_motif"/>
</dbReference>
<dbReference type="Proteomes" id="UP000243525">
    <property type="component" value="Unassembled WGS sequence"/>
</dbReference>
<dbReference type="AlphaFoldDB" id="A0A2T5C124"/>
<keyword evidence="4 6" id="KW-0233">DNA recombination</keyword>
<evidence type="ECO:0000256" key="4">
    <source>
        <dbReference type="ARBA" id="ARBA00023172"/>
    </source>
</evidence>